<sequence>MATSASDEKVAKAEKVPRYKRILLVRHGESVENIRVRAARSTWARMKSFKLPLASEVWNMCKLIGLDEDSDLSPTGNDMVERMCADLKLSHNSGPFHPNPPELAVYSPLKRAKKTFEIGLLPLLPKISVECSNLLVERRVSEHVYAQQRFRNRVSAFERWIDAREEKSIIIVGHSQFFKHLLGSACPLSKFSNCDIWEYTRLGKGEDRFWKSKKQWYSSPLSEKYPPKSSEFVVKPVTSRSTYDGREITTGDAAGQSPEDLKHSRL</sequence>
<dbReference type="SMART" id="SM00855">
    <property type="entry name" value="PGAM"/>
    <property type="match status" value="1"/>
</dbReference>
<keyword evidence="1" id="KW-0324">Glycolysis</keyword>
<dbReference type="InterPro" id="IPR029033">
    <property type="entry name" value="His_PPase_superfam"/>
</dbReference>
<evidence type="ECO:0000313" key="4">
    <source>
        <dbReference type="EMBL" id="CAD8433947.1"/>
    </source>
</evidence>
<dbReference type="EMBL" id="HBEM01004058">
    <property type="protein sequence ID" value="CAD8433947.1"/>
    <property type="molecule type" value="Transcribed_RNA"/>
</dbReference>
<organism evidence="4">
    <name type="scientific">Amorphochlora amoebiformis</name>
    <dbReference type="NCBI Taxonomy" id="1561963"/>
    <lineage>
        <taxon>Eukaryota</taxon>
        <taxon>Sar</taxon>
        <taxon>Rhizaria</taxon>
        <taxon>Cercozoa</taxon>
        <taxon>Chlorarachniophyceae</taxon>
        <taxon>Amorphochlora</taxon>
    </lineage>
</organism>
<evidence type="ECO:0000256" key="2">
    <source>
        <dbReference type="ARBA" id="ARBA00023235"/>
    </source>
</evidence>
<dbReference type="InterPro" id="IPR001345">
    <property type="entry name" value="PG/BPGM_mutase_AS"/>
</dbReference>
<keyword evidence="2" id="KW-0413">Isomerase</keyword>
<dbReference type="GO" id="GO:0005737">
    <property type="term" value="C:cytoplasm"/>
    <property type="evidence" value="ECO:0007669"/>
    <property type="project" value="TreeGrafter"/>
</dbReference>
<protein>
    <recommendedName>
        <fullName evidence="5">Phosphoglycerate mutase (2,3-diphosphoglycerate-dependent)</fullName>
    </recommendedName>
</protein>
<evidence type="ECO:0008006" key="5">
    <source>
        <dbReference type="Google" id="ProtNLM"/>
    </source>
</evidence>
<dbReference type="InterPro" id="IPR050275">
    <property type="entry name" value="PGM_Phosphatase"/>
</dbReference>
<accession>A0A7S0CTT7</accession>
<dbReference type="PANTHER" id="PTHR48100:SF1">
    <property type="entry name" value="HISTIDINE PHOSPHATASE FAMILY PROTEIN-RELATED"/>
    <property type="match status" value="1"/>
</dbReference>
<name>A0A7S0CTT7_9EUKA</name>
<dbReference type="InterPro" id="IPR013078">
    <property type="entry name" value="His_Pase_superF_clade-1"/>
</dbReference>
<reference evidence="4" key="1">
    <citation type="submission" date="2021-01" db="EMBL/GenBank/DDBJ databases">
        <authorList>
            <person name="Corre E."/>
            <person name="Pelletier E."/>
            <person name="Niang G."/>
            <person name="Scheremetjew M."/>
            <person name="Finn R."/>
            <person name="Kale V."/>
            <person name="Holt S."/>
            <person name="Cochrane G."/>
            <person name="Meng A."/>
            <person name="Brown T."/>
            <person name="Cohen L."/>
        </authorList>
    </citation>
    <scope>NUCLEOTIDE SEQUENCE</scope>
    <source>
        <strain evidence="4">CCMP2058</strain>
    </source>
</reference>
<dbReference type="CDD" id="cd07067">
    <property type="entry name" value="HP_PGM_like"/>
    <property type="match status" value="1"/>
</dbReference>
<dbReference type="Gene3D" id="3.40.50.1240">
    <property type="entry name" value="Phosphoglycerate mutase-like"/>
    <property type="match status" value="1"/>
</dbReference>
<evidence type="ECO:0000256" key="1">
    <source>
        <dbReference type="ARBA" id="ARBA00023152"/>
    </source>
</evidence>
<dbReference type="GO" id="GO:0016791">
    <property type="term" value="F:phosphatase activity"/>
    <property type="evidence" value="ECO:0007669"/>
    <property type="project" value="TreeGrafter"/>
</dbReference>
<proteinExistence type="predicted"/>
<dbReference type="AlphaFoldDB" id="A0A7S0CTT7"/>
<feature type="region of interest" description="Disordered" evidence="3">
    <location>
        <begin position="243"/>
        <end position="266"/>
    </location>
</feature>
<dbReference type="PANTHER" id="PTHR48100">
    <property type="entry name" value="BROAD-SPECIFICITY PHOSPHATASE YOR283W-RELATED"/>
    <property type="match status" value="1"/>
</dbReference>
<dbReference type="SUPFAM" id="SSF53254">
    <property type="entry name" value="Phosphoglycerate mutase-like"/>
    <property type="match status" value="1"/>
</dbReference>
<evidence type="ECO:0000256" key="3">
    <source>
        <dbReference type="SAM" id="MobiDB-lite"/>
    </source>
</evidence>
<gene>
    <name evidence="4" type="ORF">LAMO00422_LOCUS2840</name>
</gene>
<dbReference type="PROSITE" id="PS00175">
    <property type="entry name" value="PG_MUTASE"/>
    <property type="match status" value="1"/>
</dbReference>